<dbReference type="AlphaFoldDB" id="A0A4Y2LL21"/>
<organism evidence="1 2">
    <name type="scientific">Araneus ventricosus</name>
    <name type="common">Orbweaver spider</name>
    <name type="synonym">Epeira ventricosa</name>
    <dbReference type="NCBI Taxonomy" id="182803"/>
    <lineage>
        <taxon>Eukaryota</taxon>
        <taxon>Metazoa</taxon>
        <taxon>Ecdysozoa</taxon>
        <taxon>Arthropoda</taxon>
        <taxon>Chelicerata</taxon>
        <taxon>Arachnida</taxon>
        <taxon>Araneae</taxon>
        <taxon>Araneomorphae</taxon>
        <taxon>Entelegynae</taxon>
        <taxon>Araneoidea</taxon>
        <taxon>Araneidae</taxon>
        <taxon>Araneus</taxon>
    </lineage>
</organism>
<evidence type="ECO:0008006" key="3">
    <source>
        <dbReference type="Google" id="ProtNLM"/>
    </source>
</evidence>
<name>A0A4Y2LL21_ARAVE</name>
<sequence length="97" mass="10849">MRMANKAWNCVEAKTIANCFKKVGFLMKVEVSNSNDAEETLNDAHAVESTNEEWHLISNALQVDPLTTFRDLTDTDIVEVSWLVGCVRFNGARAIFG</sequence>
<reference evidence="1 2" key="1">
    <citation type="journal article" date="2019" name="Sci. Rep.">
        <title>Orb-weaving spider Araneus ventricosus genome elucidates the spidroin gene catalogue.</title>
        <authorList>
            <person name="Kono N."/>
            <person name="Nakamura H."/>
            <person name="Ohtoshi R."/>
            <person name="Moran D.A.P."/>
            <person name="Shinohara A."/>
            <person name="Yoshida Y."/>
            <person name="Fujiwara M."/>
            <person name="Mori M."/>
            <person name="Tomita M."/>
            <person name="Arakawa K."/>
        </authorList>
    </citation>
    <scope>NUCLEOTIDE SEQUENCE [LARGE SCALE GENOMIC DNA]</scope>
</reference>
<protein>
    <recommendedName>
        <fullName evidence="3">DDE-1 domain-containing protein</fullName>
    </recommendedName>
</protein>
<gene>
    <name evidence="1" type="ORF">AVEN_23030_1</name>
</gene>
<dbReference type="OrthoDB" id="125347at2759"/>
<proteinExistence type="predicted"/>
<evidence type="ECO:0000313" key="2">
    <source>
        <dbReference type="Proteomes" id="UP000499080"/>
    </source>
</evidence>
<dbReference type="Proteomes" id="UP000499080">
    <property type="component" value="Unassembled WGS sequence"/>
</dbReference>
<comment type="caution">
    <text evidence="1">The sequence shown here is derived from an EMBL/GenBank/DDBJ whole genome shotgun (WGS) entry which is preliminary data.</text>
</comment>
<keyword evidence="2" id="KW-1185">Reference proteome</keyword>
<accession>A0A4Y2LL21</accession>
<dbReference type="EMBL" id="BGPR01005997">
    <property type="protein sequence ID" value="GBN15224.1"/>
    <property type="molecule type" value="Genomic_DNA"/>
</dbReference>
<evidence type="ECO:0000313" key="1">
    <source>
        <dbReference type="EMBL" id="GBN15224.1"/>
    </source>
</evidence>